<protein>
    <submittedName>
        <fullName evidence="1">Uncharacterized protein</fullName>
    </submittedName>
</protein>
<evidence type="ECO:0000313" key="2">
    <source>
        <dbReference type="Proteomes" id="UP001189122"/>
    </source>
</evidence>
<gene>
    <name evidence="1" type="ORF">SI7747_11014220</name>
</gene>
<name>A0A7I8JCE9_SPIIN</name>
<dbReference type="EMBL" id="CACRZD030000011">
    <property type="protein sequence ID" value="CAA6667826.1"/>
    <property type="molecule type" value="Genomic_DNA"/>
</dbReference>
<dbReference type="Proteomes" id="UP001189122">
    <property type="component" value="Unassembled WGS sequence"/>
</dbReference>
<dbReference type="EMBL" id="LR743598">
    <property type="protein sequence ID" value="CAA2628579.1"/>
    <property type="molecule type" value="Genomic_DNA"/>
</dbReference>
<accession>A0A7I8JCE9</accession>
<evidence type="ECO:0000313" key="1">
    <source>
        <dbReference type="EMBL" id="CAA2628579.1"/>
    </source>
</evidence>
<keyword evidence="2" id="KW-1185">Reference proteome</keyword>
<proteinExistence type="predicted"/>
<dbReference type="AlphaFoldDB" id="A0A7I8JCE9"/>
<sequence>MVSEREGSSSSMELVSSPVTIGERERLYLTLPNIPEKVRFNGINLHQWEQFVDLMLLGRGLTDHLIEESFKKSDPKYRRWKSEEAIIHTRLLSTMTLEMCENFLFMHSVKEL</sequence>
<organism evidence="1">
    <name type="scientific">Spirodela intermedia</name>
    <name type="common">Intermediate duckweed</name>
    <dbReference type="NCBI Taxonomy" id="51605"/>
    <lineage>
        <taxon>Eukaryota</taxon>
        <taxon>Viridiplantae</taxon>
        <taxon>Streptophyta</taxon>
        <taxon>Embryophyta</taxon>
        <taxon>Tracheophyta</taxon>
        <taxon>Spermatophyta</taxon>
        <taxon>Magnoliopsida</taxon>
        <taxon>Liliopsida</taxon>
        <taxon>Araceae</taxon>
        <taxon>Lemnoideae</taxon>
        <taxon>Spirodela</taxon>
    </lineage>
</organism>
<reference evidence="1 2" key="1">
    <citation type="submission" date="2019-12" db="EMBL/GenBank/DDBJ databases">
        <authorList>
            <person name="Scholz U."/>
            <person name="Mascher M."/>
            <person name="Fiebig A."/>
        </authorList>
    </citation>
    <scope>NUCLEOTIDE SEQUENCE</scope>
</reference>